<keyword evidence="11 13" id="KW-0406">Ion transport</keyword>
<keyword evidence="10 13" id="KW-1133">Transmembrane helix</keyword>
<dbReference type="InterPro" id="IPR023051">
    <property type="entry name" value="Kup"/>
</dbReference>
<sequence>MATLTLGAIGVVYGDIGTSPLYALREALRPVAQDGLVRSEVIGVISLLIWALIIIVTVKYVLILLRADNQGEGGILALYTLARLAIGRRSIPVLVLGILGAALFFGDAVITPAISVLSAVDGIGLVAPHFQSFVLPVTIGILIALFAIQSYGTGAIAFAFGPITVVWFLTMGITGALQLAAEPGVLAAFDPRFAISFLIEHRLLAFVVLGAIFRAVTGAEALYADLGHFGRRPIMLAWFALVFPALVLNYLGQGALVLRDPFALVNPFLNLVPPALLPALVALATAATVIAAQAVITGAFSMARAAIQLGLLPRLTIRHTSESQSGQIYLPAVNALLLIGVLSFVFGFGTSKALASAYGIAVTGAMLVDTVLAVVFASRGWRIPLFVSILVAVPFLVLETAFFESNLLKLFDGGHVPVLIASGLGLVMANWWRGTQLSLALSQKQKVDLESFASSMLTSSAQVVPGVAMFFTSNASSVPPALLHNLKHNRVMHVRNIIVTVETARVPHVGDEERAEYQEINERFARLRLRFGFMETPNVARALGQARREGLKFVVMETSFFLGRRKVVLGARAGVLRLLDRIYIALTRVAADPSDFYRLPRDRVVELGARMTV</sequence>
<keyword evidence="7 13" id="KW-0812">Transmembrane</keyword>
<dbReference type="HAMAP" id="MF_01522">
    <property type="entry name" value="Kup"/>
    <property type="match status" value="1"/>
</dbReference>
<keyword evidence="17" id="KW-1185">Reference proteome</keyword>
<feature type="transmembrane region" description="Helical" evidence="13">
    <location>
        <begin position="193"/>
        <end position="213"/>
    </location>
</feature>
<evidence type="ECO:0000256" key="4">
    <source>
        <dbReference type="ARBA" id="ARBA00022475"/>
    </source>
</evidence>
<dbReference type="PANTHER" id="PTHR30540:SF79">
    <property type="entry name" value="LOW AFFINITY POTASSIUM TRANSPORT SYSTEM PROTEIN KUP"/>
    <property type="match status" value="1"/>
</dbReference>
<evidence type="ECO:0000256" key="12">
    <source>
        <dbReference type="ARBA" id="ARBA00023136"/>
    </source>
</evidence>
<evidence type="ECO:0000256" key="13">
    <source>
        <dbReference type="HAMAP-Rule" id="MF_01522"/>
    </source>
</evidence>
<reference evidence="16 17" key="1">
    <citation type="submission" date="2022-10" db="EMBL/GenBank/DDBJ databases">
        <title>Defluviimonas sp. nov., isolated from ocean surface sediments.</title>
        <authorList>
            <person name="He W."/>
            <person name="Wang L."/>
            <person name="Zhang D.-F."/>
        </authorList>
    </citation>
    <scope>NUCLEOTIDE SEQUENCE [LARGE SCALE GENOMIC DNA]</scope>
    <source>
        <strain evidence="16 17">WL0024</strain>
    </source>
</reference>
<dbReference type="PANTHER" id="PTHR30540">
    <property type="entry name" value="OSMOTIC STRESS POTASSIUM TRANSPORTER"/>
    <property type="match status" value="1"/>
</dbReference>
<evidence type="ECO:0000256" key="9">
    <source>
        <dbReference type="ARBA" id="ARBA00022958"/>
    </source>
</evidence>
<feature type="transmembrane region" description="Helical" evidence="13">
    <location>
        <begin position="41"/>
        <end position="62"/>
    </location>
</feature>
<dbReference type="InterPro" id="IPR053951">
    <property type="entry name" value="K_trans_N"/>
</dbReference>
<feature type="transmembrane region" description="Helical" evidence="13">
    <location>
        <begin position="355"/>
        <end position="376"/>
    </location>
</feature>
<feature type="transmembrane region" description="Helical" evidence="13">
    <location>
        <begin position="93"/>
        <end position="117"/>
    </location>
</feature>
<keyword evidence="3 13" id="KW-0813">Transport</keyword>
<gene>
    <name evidence="13" type="primary">kup</name>
    <name evidence="16" type="ORF">OEZ60_01700</name>
</gene>
<feature type="domain" description="K+ potassium transporter C-terminal" evidence="15">
    <location>
        <begin position="465"/>
        <end position="611"/>
    </location>
</feature>
<organism evidence="16 17">
    <name type="scientific">Albidovulum salinarum</name>
    <dbReference type="NCBI Taxonomy" id="2984153"/>
    <lineage>
        <taxon>Bacteria</taxon>
        <taxon>Pseudomonadati</taxon>
        <taxon>Pseudomonadota</taxon>
        <taxon>Alphaproteobacteria</taxon>
        <taxon>Rhodobacterales</taxon>
        <taxon>Paracoccaceae</taxon>
        <taxon>Albidovulum</taxon>
    </lineage>
</organism>
<dbReference type="Pfam" id="PF02705">
    <property type="entry name" value="K_trans"/>
    <property type="match status" value="1"/>
</dbReference>
<feature type="transmembrane region" description="Helical" evidence="13">
    <location>
        <begin position="234"/>
        <end position="256"/>
    </location>
</feature>
<comment type="catalytic activity">
    <reaction evidence="13">
        <text>K(+)(in) + H(+)(in) = K(+)(out) + H(+)(out)</text>
        <dbReference type="Rhea" id="RHEA:28490"/>
        <dbReference type="ChEBI" id="CHEBI:15378"/>
        <dbReference type="ChEBI" id="CHEBI:29103"/>
    </reaction>
</comment>
<evidence type="ECO:0000313" key="16">
    <source>
        <dbReference type="EMBL" id="MCU9846715.1"/>
    </source>
</evidence>
<keyword evidence="6 13" id="KW-0633">Potassium transport</keyword>
<feature type="transmembrane region" description="Helical" evidence="13">
    <location>
        <begin position="155"/>
        <end position="181"/>
    </location>
</feature>
<dbReference type="Pfam" id="PF22776">
    <property type="entry name" value="K_trans_C"/>
    <property type="match status" value="1"/>
</dbReference>
<evidence type="ECO:0000256" key="6">
    <source>
        <dbReference type="ARBA" id="ARBA00022538"/>
    </source>
</evidence>
<evidence type="ECO:0000256" key="10">
    <source>
        <dbReference type="ARBA" id="ARBA00022989"/>
    </source>
</evidence>
<proteinExistence type="inferred from homology"/>
<dbReference type="InterPro" id="IPR053952">
    <property type="entry name" value="K_trans_C"/>
</dbReference>
<keyword evidence="8 13" id="KW-0769">Symport</keyword>
<evidence type="ECO:0000256" key="5">
    <source>
        <dbReference type="ARBA" id="ARBA00022519"/>
    </source>
</evidence>
<feature type="transmembrane region" description="Helical" evidence="13">
    <location>
        <begin position="415"/>
        <end position="432"/>
    </location>
</feature>
<feature type="domain" description="K+ potassium transporter integral membrane" evidence="14">
    <location>
        <begin position="4"/>
        <end position="454"/>
    </location>
</feature>
<evidence type="ECO:0000313" key="17">
    <source>
        <dbReference type="Proteomes" id="UP001209535"/>
    </source>
</evidence>
<keyword evidence="4 13" id="KW-1003">Cell membrane</keyword>
<evidence type="ECO:0000259" key="15">
    <source>
        <dbReference type="Pfam" id="PF22776"/>
    </source>
</evidence>
<dbReference type="InterPro" id="IPR003855">
    <property type="entry name" value="K+_transporter"/>
</dbReference>
<keyword evidence="12 13" id="KW-0472">Membrane</keyword>
<dbReference type="RefSeq" id="WP_263332580.1">
    <property type="nucleotide sequence ID" value="NZ_JAOVQO010000001.1"/>
</dbReference>
<feature type="transmembrane region" description="Helical" evidence="13">
    <location>
        <begin position="328"/>
        <end position="349"/>
    </location>
</feature>
<evidence type="ECO:0000256" key="2">
    <source>
        <dbReference type="ARBA" id="ARBA00007019"/>
    </source>
</evidence>
<comment type="subcellular location">
    <subcellularLocation>
        <location evidence="13">Cell membrane</location>
        <topology evidence="13">Multi-pass membrane protein</topology>
    </subcellularLocation>
    <subcellularLocation>
        <location evidence="1">Membrane</location>
        <topology evidence="1">Multi-pass membrane protein</topology>
    </subcellularLocation>
</comment>
<evidence type="ECO:0000256" key="11">
    <source>
        <dbReference type="ARBA" id="ARBA00023065"/>
    </source>
</evidence>
<feature type="transmembrane region" description="Helical" evidence="13">
    <location>
        <begin position="276"/>
        <end position="307"/>
    </location>
</feature>
<comment type="function">
    <text evidence="13">Transport of potassium into the cell. Likely operates as a K(+):H(+) symporter.</text>
</comment>
<evidence type="ECO:0000256" key="3">
    <source>
        <dbReference type="ARBA" id="ARBA00022448"/>
    </source>
</evidence>
<evidence type="ECO:0000256" key="8">
    <source>
        <dbReference type="ARBA" id="ARBA00022847"/>
    </source>
</evidence>
<dbReference type="EMBL" id="JAOVQO010000001">
    <property type="protein sequence ID" value="MCU9846715.1"/>
    <property type="molecule type" value="Genomic_DNA"/>
</dbReference>
<protein>
    <recommendedName>
        <fullName evidence="13">Probable potassium transport system protein Kup</fullName>
    </recommendedName>
</protein>
<keyword evidence="9 13" id="KW-0630">Potassium</keyword>
<feature type="transmembrane region" description="Helical" evidence="13">
    <location>
        <begin position="383"/>
        <end position="403"/>
    </location>
</feature>
<evidence type="ECO:0000259" key="14">
    <source>
        <dbReference type="Pfam" id="PF02705"/>
    </source>
</evidence>
<evidence type="ECO:0000256" key="7">
    <source>
        <dbReference type="ARBA" id="ARBA00022692"/>
    </source>
</evidence>
<evidence type="ECO:0000256" key="1">
    <source>
        <dbReference type="ARBA" id="ARBA00004141"/>
    </source>
</evidence>
<accession>A0ABT2X4G3</accession>
<comment type="caution">
    <text evidence="16">The sequence shown here is derived from an EMBL/GenBank/DDBJ whole genome shotgun (WGS) entry which is preliminary data.</text>
</comment>
<keyword evidence="5" id="KW-0997">Cell inner membrane</keyword>
<comment type="similarity">
    <text evidence="2 13">Belongs to the HAK/KUP transporter (TC 2.A.72) family.</text>
</comment>
<feature type="transmembrane region" description="Helical" evidence="13">
    <location>
        <begin position="129"/>
        <end position="148"/>
    </location>
</feature>
<dbReference type="Proteomes" id="UP001209535">
    <property type="component" value="Unassembled WGS sequence"/>
</dbReference>
<name>A0ABT2X4G3_9RHOB</name>